<evidence type="ECO:0000313" key="2">
    <source>
        <dbReference type="Proteomes" id="UP000246569"/>
    </source>
</evidence>
<dbReference type="Proteomes" id="UP000246569">
    <property type="component" value="Unassembled WGS sequence"/>
</dbReference>
<evidence type="ECO:0000313" key="1">
    <source>
        <dbReference type="EMBL" id="PWV59084.1"/>
    </source>
</evidence>
<accession>A0A317MRJ3</accession>
<gene>
    <name evidence="1" type="ORF">C7443_11282</name>
</gene>
<comment type="caution">
    <text evidence="1">The sequence shown here is derived from an EMBL/GenBank/DDBJ whole genome shotgun (WGS) entry which is preliminary data.</text>
</comment>
<dbReference type="EMBL" id="QGTJ01000012">
    <property type="protein sequence ID" value="PWV59084.1"/>
    <property type="molecule type" value="Genomic_DNA"/>
</dbReference>
<name>A0A317MRJ3_9GAMM</name>
<reference evidence="1 2" key="1">
    <citation type="submission" date="2018-05" db="EMBL/GenBank/DDBJ databases">
        <title>Genomic Encyclopedia of Type Strains, Phase IV (KMG-IV): sequencing the most valuable type-strain genomes for metagenomic binning, comparative biology and taxonomic classification.</title>
        <authorList>
            <person name="Goeker M."/>
        </authorList>
    </citation>
    <scope>NUCLEOTIDE SEQUENCE [LARGE SCALE GENOMIC DNA]</scope>
    <source>
        <strain evidence="1 2">DSM 23606</strain>
    </source>
</reference>
<protein>
    <submittedName>
        <fullName evidence="1">Uncharacterized protein</fullName>
    </submittedName>
</protein>
<keyword evidence="2" id="KW-1185">Reference proteome</keyword>
<dbReference type="RefSeq" id="WP_170123667.1">
    <property type="nucleotide sequence ID" value="NZ_QGTJ01000012.1"/>
</dbReference>
<organism evidence="1 2">
    <name type="scientific">Plasticicumulans acidivorans</name>
    <dbReference type="NCBI Taxonomy" id="886464"/>
    <lineage>
        <taxon>Bacteria</taxon>
        <taxon>Pseudomonadati</taxon>
        <taxon>Pseudomonadota</taxon>
        <taxon>Gammaproteobacteria</taxon>
        <taxon>Candidatus Competibacteraceae</taxon>
        <taxon>Plasticicumulans</taxon>
    </lineage>
</organism>
<proteinExistence type="predicted"/>
<dbReference type="AlphaFoldDB" id="A0A317MRJ3"/>
<sequence>MDDEIRRTVSQLASCSAVLTIELNVQEAADVRVPGVLDRTSAARIAELIVDDLLRLIPQLKQFGVVLPGALYDQTELLRPGFPLLGALEDVFRGTLRDADYQPQLIALGSDDGRAFTIAALNPERGAGAGPLLMLPLLFVGHPQPIAELSTQLENSLLQQGGVSATTRSALEEAFGIRALNASYATVADLCALLKVQLEGAGFDGLWTLLERAFYRPDESCDVKLPSGNRFLLEGGTVYTPFWTFDDFAQVGPGAETAADALVGAYVDWLRQQRQYLMALTAYRMPVHMAIVDGATDCHNTTLRELRAAGALEGDYLVETVVRVENPSAEHKLLITNQFDDDIGTLAYTVAALDADDHLLALEHHYPLTPGGLEAIAARLTERSAHIVRRVLHPGGVIYSAHGRCLDTAVDSELPPATAY</sequence>